<organism evidence="1 2">
    <name type="scientific">Evansella caseinilytica</name>
    <dbReference type="NCBI Taxonomy" id="1503961"/>
    <lineage>
        <taxon>Bacteria</taxon>
        <taxon>Bacillati</taxon>
        <taxon>Bacillota</taxon>
        <taxon>Bacilli</taxon>
        <taxon>Bacillales</taxon>
        <taxon>Bacillaceae</taxon>
        <taxon>Evansella</taxon>
    </lineage>
</organism>
<gene>
    <name evidence="1" type="ORF">SAMN05421736_101155</name>
</gene>
<accession>A0A1H3GHP8</accession>
<dbReference type="EMBL" id="FNPI01000001">
    <property type="protein sequence ID" value="SDY02024.1"/>
    <property type="molecule type" value="Genomic_DNA"/>
</dbReference>
<protein>
    <submittedName>
        <fullName evidence="1">Uncharacterized conserved protein YeaO, DUF488 family</fullName>
    </submittedName>
</protein>
<dbReference type="PANTHER" id="PTHR36849:SF1">
    <property type="entry name" value="CYTOPLASMIC PROTEIN"/>
    <property type="match status" value="1"/>
</dbReference>
<sequence>MSIQLKRAYEAPAAGDGVRILVDRLWPRGCTREQLQLDQWLKEVAPSPELRKWFHHTPDRFAEFRQRYELELAEEPVKKVKVAELRQLMRRQEITLVYGAKDVKHNHAVVLKEWLERER</sequence>
<dbReference type="InterPro" id="IPR052552">
    <property type="entry name" value="YeaO-like"/>
</dbReference>
<dbReference type="Pfam" id="PF22752">
    <property type="entry name" value="DUF488-N3i"/>
    <property type="match status" value="1"/>
</dbReference>
<evidence type="ECO:0000313" key="2">
    <source>
        <dbReference type="Proteomes" id="UP000198935"/>
    </source>
</evidence>
<dbReference type="STRING" id="1503961.SAMN05421736_101155"/>
<reference evidence="2" key="1">
    <citation type="submission" date="2016-10" db="EMBL/GenBank/DDBJ databases">
        <authorList>
            <person name="Varghese N."/>
            <person name="Submissions S."/>
        </authorList>
    </citation>
    <scope>NUCLEOTIDE SEQUENCE [LARGE SCALE GENOMIC DNA]</scope>
    <source>
        <strain evidence="2">SP</strain>
    </source>
</reference>
<name>A0A1H3GHP8_9BACI</name>
<dbReference type="AlphaFoldDB" id="A0A1H3GHP8"/>
<dbReference type="Proteomes" id="UP000198935">
    <property type="component" value="Unassembled WGS sequence"/>
</dbReference>
<proteinExistence type="predicted"/>
<evidence type="ECO:0000313" key="1">
    <source>
        <dbReference type="EMBL" id="SDY02024.1"/>
    </source>
</evidence>
<keyword evidence="2" id="KW-1185">Reference proteome</keyword>
<dbReference type="OrthoDB" id="9790745at2"/>
<dbReference type="PANTHER" id="PTHR36849">
    <property type="entry name" value="CYTOPLASMIC PROTEIN-RELATED"/>
    <property type="match status" value="1"/>
</dbReference>